<evidence type="ECO:0000256" key="6">
    <source>
        <dbReference type="ARBA" id="ARBA00022968"/>
    </source>
</evidence>
<organism evidence="12 13">
    <name type="scientific">Lingula anatina</name>
    <name type="common">Brachiopod</name>
    <name type="synonym">Lingula unguis</name>
    <dbReference type="NCBI Taxonomy" id="7574"/>
    <lineage>
        <taxon>Eukaryota</taxon>
        <taxon>Metazoa</taxon>
        <taxon>Spiralia</taxon>
        <taxon>Lophotrochozoa</taxon>
        <taxon>Brachiopoda</taxon>
        <taxon>Linguliformea</taxon>
        <taxon>Lingulata</taxon>
        <taxon>Lingulida</taxon>
        <taxon>Linguloidea</taxon>
        <taxon>Lingulidae</taxon>
        <taxon>Lingula</taxon>
    </lineage>
</organism>
<evidence type="ECO:0000256" key="8">
    <source>
        <dbReference type="ARBA" id="ARBA00023034"/>
    </source>
</evidence>
<dbReference type="InParanoid" id="A0A1S3J797"/>
<accession>A0A1S3J797</accession>
<keyword evidence="4" id="KW-0808">Transferase</keyword>
<dbReference type="OrthoDB" id="2139606at2759"/>
<evidence type="ECO:0000256" key="1">
    <source>
        <dbReference type="ARBA" id="ARBA00004323"/>
    </source>
</evidence>
<reference evidence="13" key="1">
    <citation type="submission" date="2025-08" db="UniProtKB">
        <authorList>
            <consortium name="RefSeq"/>
        </authorList>
    </citation>
    <scope>IDENTIFICATION</scope>
    <source>
        <tissue evidence="13">Gonads</tissue>
    </source>
</reference>
<keyword evidence="9" id="KW-0472">Membrane</keyword>
<dbReference type="KEGG" id="lak:106170410"/>
<evidence type="ECO:0000313" key="13">
    <source>
        <dbReference type="RefSeq" id="XP_013405714.1"/>
    </source>
</evidence>
<dbReference type="Proteomes" id="UP000085678">
    <property type="component" value="Unplaced"/>
</dbReference>
<keyword evidence="7" id="KW-1133">Transmembrane helix</keyword>
<keyword evidence="10" id="KW-0325">Glycoprotein</keyword>
<keyword evidence="3 11" id="KW-0328">Glycosyltransferase</keyword>
<dbReference type="AlphaFoldDB" id="A0A1S3J797"/>
<dbReference type="PANTHER" id="PTHR11214:SF314">
    <property type="entry name" value="HEXOSYLTRANSFERASE"/>
    <property type="match status" value="1"/>
</dbReference>
<keyword evidence="12" id="KW-1185">Reference proteome</keyword>
<evidence type="ECO:0000313" key="12">
    <source>
        <dbReference type="Proteomes" id="UP000085678"/>
    </source>
</evidence>
<name>A0A1S3J797_LINAN</name>
<dbReference type="GO" id="GO:0000139">
    <property type="term" value="C:Golgi membrane"/>
    <property type="evidence" value="ECO:0007669"/>
    <property type="project" value="UniProtKB-SubCell"/>
</dbReference>
<evidence type="ECO:0000256" key="10">
    <source>
        <dbReference type="ARBA" id="ARBA00023180"/>
    </source>
</evidence>
<evidence type="ECO:0000256" key="3">
    <source>
        <dbReference type="ARBA" id="ARBA00022676"/>
    </source>
</evidence>
<proteinExistence type="inferred from homology"/>
<dbReference type="InterPro" id="IPR002659">
    <property type="entry name" value="Glyco_trans_31"/>
</dbReference>
<dbReference type="GO" id="GO:0016758">
    <property type="term" value="F:hexosyltransferase activity"/>
    <property type="evidence" value="ECO:0007669"/>
    <property type="project" value="InterPro"/>
</dbReference>
<dbReference type="RefSeq" id="XP_013405714.1">
    <property type="nucleotide sequence ID" value="XM_013550260.1"/>
</dbReference>
<evidence type="ECO:0000256" key="5">
    <source>
        <dbReference type="ARBA" id="ARBA00022692"/>
    </source>
</evidence>
<protein>
    <recommendedName>
        <fullName evidence="11">Hexosyltransferase</fullName>
        <ecNumber evidence="11">2.4.1.-</ecNumber>
    </recommendedName>
</protein>
<dbReference type="GO" id="GO:0006493">
    <property type="term" value="P:protein O-linked glycosylation"/>
    <property type="evidence" value="ECO:0007669"/>
    <property type="project" value="TreeGrafter"/>
</dbReference>
<keyword evidence="8 11" id="KW-0333">Golgi apparatus</keyword>
<dbReference type="EC" id="2.4.1.-" evidence="11"/>
<evidence type="ECO:0000256" key="9">
    <source>
        <dbReference type="ARBA" id="ARBA00023136"/>
    </source>
</evidence>
<dbReference type="Pfam" id="PF01762">
    <property type="entry name" value="Galactosyl_T"/>
    <property type="match status" value="1"/>
</dbReference>
<sequence length="370" mass="41852">MARGPELCGVSLMRLTCVAGILALLFWSERIVVFMSVEQDNIHQEHATQGAKTILPKDGLTVDSEKNDLPTEAAGTKMRAKKLGKIPRRKEKVNPHDFHYIIKEEKFCEKLSEPPYLLVLICSYHDREYSRLAVRETWGSVSQSQSWVDGRPLNQAVKILFFVGTHIVSSWNKKIAHESQIHSDIILEDYTESPFNASIKTIGAFKWAAAFCPQAKYVLKVEEDVFIDIPKVLDILSHSNTVYGARHAKFSVQRNGQWAVPYSVFPFETFPPFLGGPAYAMSLDLAKRIYEASEYFPMIVLEDAYVTGVLREVVGAEIKQFEEFGNWGSRQPSSCDVAQGKVIAGNRLEADDMLFLWEDLKDSHLREKCG</sequence>
<evidence type="ECO:0000256" key="2">
    <source>
        <dbReference type="ARBA" id="ARBA00008661"/>
    </source>
</evidence>
<evidence type="ECO:0000256" key="4">
    <source>
        <dbReference type="ARBA" id="ARBA00022679"/>
    </source>
</evidence>
<dbReference type="GeneID" id="106170410"/>
<dbReference type="Gene3D" id="3.90.550.50">
    <property type="match status" value="1"/>
</dbReference>
<keyword evidence="6" id="KW-0735">Signal-anchor</keyword>
<gene>
    <name evidence="13" type="primary">LOC106170410</name>
</gene>
<comment type="subcellular location">
    <subcellularLocation>
        <location evidence="1 11">Golgi apparatus membrane</location>
        <topology evidence="1 11">Single-pass type II membrane protein</topology>
    </subcellularLocation>
</comment>
<dbReference type="FunCoup" id="A0A1S3J797">
    <property type="interactions" value="74"/>
</dbReference>
<evidence type="ECO:0000256" key="7">
    <source>
        <dbReference type="ARBA" id="ARBA00022989"/>
    </source>
</evidence>
<dbReference type="STRING" id="7574.A0A1S3J797"/>
<dbReference type="PANTHER" id="PTHR11214">
    <property type="entry name" value="BETA-1,3-N-ACETYLGLUCOSAMINYLTRANSFERASE"/>
    <property type="match status" value="1"/>
</dbReference>
<comment type="similarity">
    <text evidence="2 11">Belongs to the glycosyltransferase 31 family.</text>
</comment>
<evidence type="ECO:0000256" key="11">
    <source>
        <dbReference type="RuleBase" id="RU363063"/>
    </source>
</evidence>
<dbReference type="FunFam" id="3.90.550.50:FF:000001">
    <property type="entry name" value="Hexosyltransferase"/>
    <property type="match status" value="1"/>
</dbReference>
<keyword evidence="5" id="KW-0812">Transmembrane</keyword>